<dbReference type="RefSeq" id="WP_192506399.1">
    <property type="nucleotide sequence ID" value="NZ_AQGV01000011.1"/>
</dbReference>
<comment type="caution">
    <text evidence="4">The sequence shown here is derived from an EMBL/GenBank/DDBJ whole genome shotgun (WGS) entry which is preliminary data.</text>
</comment>
<dbReference type="Proteomes" id="UP000615755">
    <property type="component" value="Unassembled WGS sequence"/>
</dbReference>
<dbReference type="Pfam" id="PF00561">
    <property type="entry name" value="Abhydrolase_1"/>
    <property type="match status" value="1"/>
</dbReference>
<dbReference type="InterPro" id="IPR029058">
    <property type="entry name" value="AB_hydrolase_fold"/>
</dbReference>
<evidence type="ECO:0000313" key="5">
    <source>
        <dbReference type="Proteomes" id="UP000615755"/>
    </source>
</evidence>
<gene>
    <name evidence="4" type="ORF">PAUR_a0170</name>
</gene>
<dbReference type="PRINTS" id="PR00111">
    <property type="entry name" value="ABHYDROLASE"/>
</dbReference>
<feature type="chain" id="PRO_5045754670" description="AB hydrolase-1 domain-containing protein" evidence="2">
    <location>
        <begin position="20"/>
        <end position="288"/>
    </location>
</feature>
<proteinExistence type="predicted"/>
<feature type="domain" description="AB hydrolase-1" evidence="3">
    <location>
        <begin position="51"/>
        <end position="186"/>
    </location>
</feature>
<reference evidence="4 5" key="1">
    <citation type="submission" date="2015-03" db="EMBL/GenBank/DDBJ databases">
        <title>Genome sequence of Pseudoalteromonas aurantia.</title>
        <authorList>
            <person name="Xie B.-B."/>
            <person name="Rong J.-C."/>
            <person name="Qin Q.-L."/>
            <person name="Zhang Y.-Z."/>
        </authorList>
    </citation>
    <scope>NUCLEOTIDE SEQUENCE [LARGE SCALE GENOMIC DNA]</scope>
    <source>
        <strain evidence="4 5">208</strain>
    </source>
</reference>
<evidence type="ECO:0000256" key="1">
    <source>
        <dbReference type="ARBA" id="ARBA00022801"/>
    </source>
</evidence>
<dbReference type="InterPro" id="IPR000073">
    <property type="entry name" value="AB_hydrolase_1"/>
</dbReference>
<dbReference type="Gene3D" id="3.40.50.1820">
    <property type="entry name" value="alpha/beta hydrolase"/>
    <property type="match status" value="1"/>
</dbReference>
<dbReference type="PANTHER" id="PTHR43798:SF31">
    <property type="entry name" value="AB HYDROLASE SUPERFAMILY PROTEIN YCLE"/>
    <property type="match status" value="1"/>
</dbReference>
<name>A0ABR9E7E5_9GAMM</name>
<protein>
    <recommendedName>
        <fullName evidence="3">AB hydrolase-1 domain-containing protein</fullName>
    </recommendedName>
</protein>
<dbReference type="InterPro" id="IPR050266">
    <property type="entry name" value="AB_hydrolase_sf"/>
</dbReference>
<feature type="signal peptide" evidence="2">
    <location>
        <begin position="1"/>
        <end position="19"/>
    </location>
</feature>
<dbReference type="PANTHER" id="PTHR43798">
    <property type="entry name" value="MONOACYLGLYCEROL LIPASE"/>
    <property type="match status" value="1"/>
</dbReference>
<dbReference type="SUPFAM" id="SSF53474">
    <property type="entry name" value="alpha/beta-Hydrolases"/>
    <property type="match status" value="1"/>
</dbReference>
<evidence type="ECO:0000313" key="4">
    <source>
        <dbReference type="EMBL" id="MBE0366909.1"/>
    </source>
</evidence>
<organism evidence="4 5">
    <name type="scientific">Pseudoalteromonas aurantia 208</name>
    <dbReference type="NCBI Taxonomy" id="1314867"/>
    <lineage>
        <taxon>Bacteria</taxon>
        <taxon>Pseudomonadati</taxon>
        <taxon>Pseudomonadota</taxon>
        <taxon>Gammaproteobacteria</taxon>
        <taxon>Alteromonadales</taxon>
        <taxon>Pseudoalteromonadaceae</taxon>
        <taxon>Pseudoalteromonas</taxon>
    </lineage>
</organism>
<evidence type="ECO:0000259" key="3">
    <source>
        <dbReference type="Pfam" id="PF00561"/>
    </source>
</evidence>
<dbReference type="EMBL" id="AQGV01000011">
    <property type="protein sequence ID" value="MBE0366909.1"/>
    <property type="molecule type" value="Genomic_DNA"/>
</dbReference>
<keyword evidence="5" id="KW-1185">Reference proteome</keyword>
<sequence>MKHLILIILIAMSINSVNASEQNPMARFGIAISNDKEQIAYSVNGRGKTSLIFIHGWSLDSRLWRNQILYLSEKYQVIAIDLAGHGNSSYNREDYTMVSFANDIKAVIEKEGINSAILIGHSMGGSVIAEAAKLMPNKVVGIIGVDTSQNVALKLTHEELNLMANPFEDNFQNAMKAFVKDAFPKNVEEDMLYWVSEDMASAPKEIAINQFRNYLGQYISGESYRVYKDINVPVVLLNAKLWPTSSAENKKHIKNYTLYFIEETGHFPMLEKPNEFNKLLLKAIKSVT</sequence>
<keyword evidence="1" id="KW-0378">Hydrolase</keyword>
<evidence type="ECO:0000256" key="2">
    <source>
        <dbReference type="SAM" id="SignalP"/>
    </source>
</evidence>
<accession>A0ABR9E7E5</accession>
<keyword evidence="2" id="KW-0732">Signal</keyword>